<keyword evidence="2" id="KW-1185">Reference proteome</keyword>
<dbReference type="InterPro" id="IPR015813">
    <property type="entry name" value="Pyrv/PenolPyrv_kinase-like_dom"/>
</dbReference>
<organism evidence="1 2">
    <name type="scientific">Amycolatopsis echigonensis</name>
    <dbReference type="NCBI Taxonomy" id="2576905"/>
    <lineage>
        <taxon>Bacteria</taxon>
        <taxon>Bacillati</taxon>
        <taxon>Actinomycetota</taxon>
        <taxon>Actinomycetes</taxon>
        <taxon>Pseudonocardiales</taxon>
        <taxon>Pseudonocardiaceae</taxon>
        <taxon>Amycolatopsis</taxon>
    </lineage>
</organism>
<dbReference type="Pfam" id="PF13714">
    <property type="entry name" value="PEP_mutase"/>
    <property type="match status" value="1"/>
</dbReference>
<dbReference type="AlphaFoldDB" id="A0A2N3WMB8"/>
<sequence>MNSLQDKAKLFRELHATDVLVLPNAWDAGSAVAIERAGAPAIATTSGGVSWALARGDGQHLSRAEMLSVIAQIAAAVEVPVTADVEGGYGSAPSAVAETVTGVVEAGAVGVNLEDSRAGTATLFTPDEQAERFTAARAAAATAGLSELWINARTDVYLFGIGEPAGRFDDVLTRARVYAEAGADSIFVPGLVDVEVLAELAKVSPIPVSAMAGPGAPPVSDLAGAGVRRVSVGTAIAQAAYSLAHHAAAEVLNQGTYGEVTGALDFGTVNGWFN</sequence>
<dbReference type="CDD" id="cd00377">
    <property type="entry name" value="ICL_PEPM"/>
    <property type="match status" value="1"/>
</dbReference>
<dbReference type="PANTHER" id="PTHR42905">
    <property type="entry name" value="PHOSPHOENOLPYRUVATE CARBOXYLASE"/>
    <property type="match status" value="1"/>
</dbReference>
<dbReference type="GO" id="GO:0003824">
    <property type="term" value="F:catalytic activity"/>
    <property type="evidence" value="ECO:0007669"/>
    <property type="project" value="InterPro"/>
</dbReference>
<dbReference type="InterPro" id="IPR039556">
    <property type="entry name" value="ICL/PEPM"/>
</dbReference>
<dbReference type="PANTHER" id="PTHR42905:SF16">
    <property type="entry name" value="CARBOXYPHOSPHONOENOLPYRUVATE PHOSPHONOMUTASE-LIKE PROTEIN (AFU_ORTHOLOGUE AFUA_5G07230)"/>
    <property type="match status" value="1"/>
</dbReference>
<reference evidence="1 2" key="1">
    <citation type="submission" date="2017-12" db="EMBL/GenBank/DDBJ databases">
        <title>Sequencing the genomes of 1000 Actinobacteria strains.</title>
        <authorList>
            <person name="Klenk H.-P."/>
        </authorList>
    </citation>
    <scope>NUCLEOTIDE SEQUENCE [LARGE SCALE GENOMIC DNA]</scope>
    <source>
        <strain evidence="1 2">DSM 45165</strain>
    </source>
</reference>
<dbReference type="InterPro" id="IPR040442">
    <property type="entry name" value="Pyrv_kinase-like_dom_sf"/>
</dbReference>
<evidence type="ECO:0000313" key="1">
    <source>
        <dbReference type="EMBL" id="PKV95003.1"/>
    </source>
</evidence>
<gene>
    <name evidence="1" type="ORF">ATK30_5897</name>
</gene>
<dbReference type="SUPFAM" id="SSF51621">
    <property type="entry name" value="Phosphoenolpyruvate/pyruvate domain"/>
    <property type="match status" value="1"/>
</dbReference>
<accession>A0A2N3WMB8</accession>
<dbReference type="RefSeq" id="WP_101438207.1">
    <property type="nucleotide sequence ID" value="NZ_PJMY01000003.1"/>
</dbReference>
<comment type="caution">
    <text evidence="1">The sequence shown here is derived from an EMBL/GenBank/DDBJ whole genome shotgun (WGS) entry which is preliminary data.</text>
</comment>
<dbReference type="OrthoDB" id="9780430at2"/>
<proteinExistence type="predicted"/>
<evidence type="ECO:0000313" key="2">
    <source>
        <dbReference type="Proteomes" id="UP000233750"/>
    </source>
</evidence>
<dbReference type="EMBL" id="PJMY01000003">
    <property type="protein sequence ID" value="PKV95003.1"/>
    <property type="molecule type" value="Genomic_DNA"/>
</dbReference>
<protein>
    <submittedName>
        <fullName evidence="1">2-methylisocitrate lyase-like PEP mutase family enzyme</fullName>
    </submittedName>
</protein>
<dbReference type="Proteomes" id="UP000233750">
    <property type="component" value="Unassembled WGS sequence"/>
</dbReference>
<dbReference type="Gene3D" id="3.20.20.60">
    <property type="entry name" value="Phosphoenolpyruvate-binding domains"/>
    <property type="match status" value="1"/>
</dbReference>
<name>A0A2N3WMB8_9PSEU</name>